<keyword evidence="2" id="KW-1185">Reference proteome</keyword>
<evidence type="ECO:0000313" key="2">
    <source>
        <dbReference type="Proteomes" id="UP000836387"/>
    </source>
</evidence>
<organism evidence="1 2">
    <name type="scientific">Clonostachys rosea f. rosea IK726</name>
    <dbReference type="NCBI Taxonomy" id="1349383"/>
    <lineage>
        <taxon>Eukaryota</taxon>
        <taxon>Fungi</taxon>
        <taxon>Dikarya</taxon>
        <taxon>Ascomycota</taxon>
        <taxon>Pezizomycotina</taxon>
        <taxon>Sordariomycetes</taxon>
        <taxon>Hypocreomycetidae</taxon>
        <taxon>Hypocreales</taxon>
        <taxon>Bionectriaceae</taxon>
        <taxon>Clonostachys</taxon>
    </lineage>
</organism>
<sequence>MVNNLEQKIVLSQLPVAEGACFGSHIEDHELTCLPNTRVDLLQDWVKNPEGARVFWLNGMAGTGKSTISRTVAQRLDDDKMLGASFFFKTGEAERSTLSRFFSTIAADMVIKVPEVSTAVKEALHEDADFRKRVPGQQPKNLVIEPLMRSQGHRPDHPIVLIVDALDERKRDQEIYLLINLFTDFSPMKMSQLKIFITSRPEIPNRRAFGKATAGSYHPVILHELPEPTEWSSLVTSDDRRLSDWPGQDRRRRLTEMAVPLFILLCVALLRMPSSETPNIRSRTFLHTEKRKANPDSNLHIFQSTFFAYSSYPNKTVRIFQTNSGECVRELEHTKAITSVVFSRDSVLLAASNEHDIWIWNLKTGKCVQVLTGHGNIICHIAFSYDSDLVASSSHDGTLRIWQIDTLHGHHIPNQSESRAVVFSAGFSPDSALIATSDRSSSRIWDAMTGECKRVFTSTFTAL</sequence>
<reference evidence="1" key="2">
    <citation type="submission" date="2021-10" db="EMBL/GenBank/DDBJ databases">
        <authorList>
            <person name="Piombo E."/>
        </authorList>
    </citation>
    <scope>NUCLEOTIDE SEQUENCE</scope>
</reference>
<proteinExistence type="predicted"/>
<accession>A0ACA9UA56</accession>
<protein>
    <submittedName>
        <fullName evidence="1">Uncharacterized protein</fullName>
    </submittedName>
</protein>
<name>A0ACA9UA56_BIOOC</name>
<reference evidence="1" key="1">
    <citation type="submission" date="2020-04" db="EMBL/GenBank/DDBJ databases">
        <authorList>
            <person name="Broberg M."/>
        </authorList>
    </citation>
    <scope>NUCLEOTIDE SEQUENCE</scope>
</reference>
<feature type="non-terminal residue" evidence="1">
    <location>
        <position position="463"/>
    </location>
</feature>
<dbReference type="Proteomes" id="UP000836387">
    <property type="component" value="Unassembled WGS sequence"/>
</dbReference>
<gene>
    <name evidence="1" type="ORF">CRV2_00017804</name>
</gene>
<evidence type="ECO:0000313" key="1">
    <source>
        <dbReference type="EMBL" id="CAG9950173.1"/>
    </source>
</evidence>
<comment type="caution">
    <text evidence="1">The sequence shown here is derived from an EMBL/GenBank/DDBJ whole genome shotgun (WGS) entry which is preliminary data.</text>
</comment>
<dbReference type="EMBL" id="CADEHS020000159">
    <property type="protein sequence ID" value="CAG9950173.1"/>
    <property type="molecule type" value="Genomic_DNA"/>
</dbReference>